<evidence type="ECO:0000313" key="3">
    <source>
        <dbReference type="Proteomes" id="UP000192491"/>
    </source>
</evidence>
<dbReference type="AlphaFoldDB" id="A0A1Y1QFP9"/>
<accession>A0A1Y1QFP9</accession>
<dbReference type="Pfam" id="PF01850">
    <property type="entry name" value="PIN"/>
    <property type="match status" value="1"/>
</dbReference>
<evidence type="ECO:0000313" key="2">
    <source>
        <dbReference type="EMBL" id="OQX04593.1"/>
    </source>
</evidence>
<dbReference type="EMBL" id="MTEJ01000329">
    <property type="protein sequence ID" value="OQX04593.1"/>
    <property type="molecule type" value="Genomic_DNA"/>
</dbReference>
<dbReference type="InterPro" id="IPR002716">
    <property type="entry name" value="PIN_dom"/>
</dbReference>
<comment type="caution">
    <text evidence="2">The sequence shown here is derived from an EMBL/GenBank/DDBJ whole genome shotgun (WGS) entry which is preliminary data.</text>
</comment>
<dbReference type="SUPFAM" id="SSF88723">
    <property type="entry name" value="PIN domain-like"/>
    <property type="match status" value="1"/>
</dbReference>
<dbReference type="Proteomes" id="UP000192491">
    <property type="component" value="Unassembled WGS sequence"/>
</dbReference>
<sequence length="137" mass="15601">MIAIDTNVLLRYIVKDDAEQASVAVTFIEQNHCVLLHTVLLETVWVLSSKHGYHLSKTLIVQELRDFIGLPNVFTQDDEVVAESLSLYEQGMDFADILHFKTAANLQGFATFDRRMRNKVKLLNLQQPLVFLGTESH</sequence>
<gene>
    <name evidence="2" type="ORF">BWK73_35815</name>
</gene>
<protein>
    <recommendedName>
        <fullName evidence="1">PIN domain-containing protein</fullName>
    </recommendedName>
</protein>
<dbReference type="PANTHER" id="PTHR39664:SF2">
    <property type="entry name" value="NUCLEIC ACID-BINDING PROTEIN, CONTAINING PIN DOMAIN-RELATED"/>
    <property type="match status" value="1"/>
</dbReference>
<proteinExistence type="predicted"/>
<feature type="domain" description="PIN" evidence="1">
    <location>
        <begin position="3"/>
        <end position="119"/>
    </location>
</feature>
<dbReference type="CDD" id="cd18683">
    <property type="entry name" value="PIN_VapC-like"/>
    <property type="match status" value="1"/>
</dbReference>
<reference evidence="2 3" key="1">
    <citation type="submission" date="2017-01" db="EMBL/GenBank/DDBJ databases">
        <title>Novel large sulfur bacteria in the metagenomes of groundwater-fed chemosynthetic microbial mats in the Lake Huron basin.</title>
        <authorList>
            <person name="Sharrar A.M."/>
            <person name="Flood B.E."/>
            <person name="Bailey J.V."/>
            <person name="Jones D.S."/>
            <person name="Biddanda B."/>
            <person name="Ruberg S.A."/>
            <person name="Marcus D.N."/>
            <person name="Dick G.J."/>
        </authorList>
    </citation>
    <scope>NUCLEOTIDE SEQUENCE [LARGE SCALE GENOMIC DNA]</scope>
    <source>
        <strain evidence="2">A8</strain>
    </source>
</reference>
<dbReference type="PANTHER" id="PTHR39664">
    <property type="match status" value="1"/>
</dbReference>
<dbReference type="InterPro" id="IPR029060">
    <property type="entry name" value="PIN-like_dom_sf"/>
</dbReference>
<organism evidence="2 3">
    <name type="scientific">Thiothrix lacustris</name>
    <dbReference type="NCBI Taxonomy" id="525917"/>
    <lineage>
        <taxon>Bacteria</taxon>
        <taxon>Pseudomonadati</taxon>
        <taxon>Pseudomonadota</taxon>
        <taxon>Gammaproteobacteria</taxon>
        <taxon>Thiotrichales</taxon>
        <taxon>Thiotrichaceae</taxon>
        <taxon>Thiothrix</taxon>
    </lineage>
</organism>
<dbReference type="Gene3D" id="3.40.50.1010">
    <property type="entry name" value="5'-nuclease"/>
    <property type="match status" value="1"/>
</dbReference>
<evidence type="ECO:0000259" key="1">
    <source>
        <dbReference type="Pfam" id="PF01850"/>
    </source>
</evidence>
<name>A0A1Y1QFP9_9GAMM</name>